<comment type="caution">
    <text evidence="1">The sequence shown here is derived from an EMBL/GenBank/DDBJ whole genome shotgun (WGS) entry which is preliminary data.</text>
</comment>
<evidence type="ECO:0000313" key="2">
    <source>
        <dbReference type="Proteomes" id="UP001056778"/>
    </source>
</evidence>
<keyword evidence="2" id="KW-1185">Reference proteome</keyword>
<dbReference type="EMBL" id="CM043016">
    <property type="protein sequence ID" value="KAI4469110.1"/>
    <property type="molecule type" value="Genomic_DNA"/>
</dbReference>
<evidence type="ECO:0000313" key="1">
    <source>
        <dbReference type="EMBL" id="KAI4469110.1"/>
    </source>
</evidence>
<organism evidence="1 2">
    <name type="scientific">Holotrichia oblita</name>
    <name type="common">Chafer beetle</name>
    <dbReference type="NCBI Taxonomy" id="644536"/>
    <lineage>
        <taxon>Eukaryota</taxon>
        <taxon>Metazoa</taxon>
        <taxon>Ecdysozoa</taxon>
        <taxon>Arthropoda</taxon>
        <taxon>Hexapoda</taxon>
        <taxon>Insecta</taxon>
        <taxon>Pterygota</taxon>
        <taxon>Neoptera</taxon>
        <taxon>Endopterygota</taxon>
        <taxon>Coleoptera</taxon>
        <taxon>Polyphaga</taxon>
        <taxon>Scarabaeiformia</taxon>
        <taxon>Scarabaeidae</taxon>
        <taxon>Melolonthinae</taxon>
        <taxon>Holotrichia</taxon>
    </lineage>
</organism>
<gene>
    <name evidence="1" type="ORF">MML48_2g00000669</name>
</gene>
<reference evidence="1" key="1">
    <citation type="submission" date="2022-04" db="EMBL/GenBank/DDBJ databases">
        <title>Chromosome-scale genome assembly of Holotrichia oblita Faldermann.</title>
        <authorList>
            <person name="Rongchong L."/>
        </authorList>
    </citation>
    <scope>NUCLEOTIDE SEQUENCE</scope>
    <source>
        <strain evidence="1">81SQS9</strain>
    </source>
</reference>
<accession>A0ACB9TQN2</accession>
<proteinExistence type="predicted"/>
<name>A0ACB9TQN2_HOLOL</name>
<sequence length="133" mass="15255">MQRILSLETSRSASTTSEFVSKRFCFSILFSIAFLFLLAVGDSVVMLFVGSSGRATIPLGLNDDDPVGNRLPSRKIHNRQGDFTQENLPSAKIRFRREELRRVNEKHLDLVEEHQQFHRHRPIGRDGYSGRLQ</sequence>
<protein>
    <submittedName>
        <fullName evidence="1">L-asparaginase</fullName>
    </submittedName>
</protein>
<dbReference type="Proteomes" id="UP001056778">
    <property type="component" value="Chromosome 2"/>
</dbReference>